<feature type="transmembrane region" description="Helical" evidence="8">
    <location>
        <begin position="140"/>
        <end position="159"/>
    </location>
</feature>
<feature type="transmembrane region" description="Helical" evidence="8">
    <location>
        <begin position="94"/>
        <end position="116"/>
    </location>
</feature>
<comment type="caution">
    <text evidence="8">Lacks conserved residue(s) required for the propagation of feature annotation.</text>
</comment>
<keyword evidence="6 8" id="KW-0406">Ion transport</keyword>
<feature type="transmembrane region" description="Helical" evidence="8">
    <location>
        <begin position="318"/>
        <end position="339"/>
    </location>
</feature>
<evidence type="ECO:0000313" key="10">
    <source>
        <dbReference type="Proteomes" id="UP001296104"/>
    </source>
</evidence>
<feature type="transmembrane region" description="Helical" evidence="8">
    <location>
        <begin position="359"/>
        <end position="378"/>
    </location>
</feature>
<protein>
    <submittedName>
        <fullName evidence="9">Zinc-regulated transporter 1</fullName>
    </submittedName>
</protein>
<accession>A0AAI8Z9L2</accession>
<dbReference type="GO" id="GO:0071578">
    <property type="term" value="P:zinc ion import across plasma membrane"/>
    <property type="evidence" value="ECO:0007669"/>
    <property type="project" value="TreeGrafter"/>
</dbReference>
<name>A0AAI8Z9L2_9PEZI</name>
<evidence type="ECO:0000256" key="4">
    <source>
        <dbReference type="ARBA" id="ARBA00022692"/>
    </source>
</evidence>
<keyword evidence="5 8" id="KW-1133">Transmembrane helix</keyword>
<evidence type="ECO:0000256" key="3">
    <source>
        <dbReference type="ARBA" id="ARBA00022448"/>
    </source>
</evidence>
<evidence type="ECO:0000256" key="1">
    <source>
        <dbReference type="ARBA" id="ARBA00004141"/>
    </source>
</evidence>
<evidence type="ECO:0000256" key="7">
    <source>
        <dbReference type="ARBA" id="ARBA00023136"/>
    </source>
</evidence>
<dbReference type="PANTHER" id="PTHR11040:SF32">
    <property type="entry name" value="ZINC-REGULATED TRANSPORTER 1"/>
    <property type="match status" value="1"/>
</dbReference>
<dbReference type="EMBL" id="CAVMBE010000156">
    <property type="protein sequence ID" value="CAK4034966.1"/>
    <property type="molecule type" value="Genomic_DNA"/>
</dbReference>
<dbReference type="InterPro" id="IPR004698">
    <property type="entry name" value="Zn/Fe_permease_fun/pln"/>
</dbReference>
<gene>
    <name evidence="9" type="ORF">LECACI_7A010124</name>
</gene>
<dbReference type="GO" id="GO:0005886">
    <property type="term" value="C:plasma membrane"/>
    <property type="evidence" value="ECO:0007669"/>
    <property type="project" value="TreeGrafter"/>
</dbReference>
<dbReference type="Proteomes" id="UP001296104">
    <property type="component" value="Unassembled WGS sequence"/>
</dbReference>
<evidence type="ECO:0000256" key="8">
    <source>
        <dbReference type="RuleBase" id="RU362088"/>
    </source>
</evidence>
<dbReference type="AlphaFoldDB" id="A0AAI8Z9L2"/>
<comment type="subcellular location">
    <subcellularLocation>
        <location evidence="1 8">Membrane</location>
        <topology evidence="1 8">Multi-pass membrane protein</topology>
    </subcellularLocation>
</comment>
<keyword evidence="7 8" id="KW-0472">Membrane</keyword>
<evidence type="ECO:0000256" key="2">
    <source>
        <dbReference type="ARBA" id="ARBA00006939"/>
    </source>
</evidence>
<feature type="transmembrane region" description="Helical" evidence="8">
    <location>
        <begin position="59"/>
        <end position="82"/>
    </location>
</feature>
<sequence length="411" mass="43960">MSSIPQTGSGAGSQPYGGEGSAIDPSNPVVNLATIVTNGAQKQVVCYLQAGENGTNDRIGVRISAVFVVMILSFATTLFPVLATRVKSLRIPIYVYLFARYFGAGVIIATAFIHLLEPAYEEIGPNTCVGMTAGWNQYTWVPALALASSMSVFLMDFYAERYVQKKYGTSHGTQSAPGGAVDAALLRYDIGNDRRISTHQALHSADQDPQLRAQLQEASAGHNGKAMEDGKGEMYSLSESEQESLAEKSFQQQIGAFLILEFGVLFHSVIIGLTLGSAGDEFNVLYPVIVFHQAFEGLGIGARLSAIAFPKRLRWMPYALCAGYGLTTPISIAIGIGVGETYNAGSFTANIVSGVLDSISAGILLYTGFVELLARDFLFNPDRTDDDKQLAFMLGSVFLGAGVMALLGKWA</sequence>
<dbReference type="Pfam" id="PF02535">
    <property type="entry name" value="Zip"/>
    <property type="match status" value="1"/>
</dbReference>
<dbReference type="GO" id="GO:0000006">
    <property type="term" value="F:high-affinity zinc transmembrane transporter activity"/>
    <property type="evidence" value="ECO:0007669"/>
    <property type="project" value="TreeGrafter"/>
</dbReference>
<dbReference type="PANTHER" id="PTHR11040">
    <property type="entry name" value="ZINC/IRON TRANSPORTER"/>
    <property type="match status" value="1"/>
</dbReference>
<evidence type="ECO:0000256" key="6">
    <source>
        <dbReference type="ARBA" id="ARBA00023065"/>
    </source>
</evidence>
<dbReference type="NCBIfam" id="TIGR00820">
    <property type="entry name" value="zip"/>
    <property type="match status" value="1"/>
</dbReference>
<reference evidence="9" key="1">
    <citation type="submission" date="2023-11" db="EMBL/GenBank/DDBJ databases">
        <authorList>
            <person name="Alioto T."/>
            <person name="Alioto T."/>
            <person name="Gomez Garrido J."/>
        </authorList>
    </citation>
    <scope>NUCLEOTIDE SEQUENCE</scope>
</reference>
<evidence type="ECO:0000256" key="5">
    <source>
        <dbReference type="ARBA" id="ARBA00022989"/>
    </source>
</evidence>
<organism evidence="9 10">
    <name type="scientific">Lecanosticta acicola</name>
    <dbReference type="NCBI Taxonomy" id="111012"/>
    <lineage>
        <taxon>Eukaryota</taxon>
        <taxon>Fungi</taxon>
        <taxon>Dikarya</taxon>
        <taxon>Ascomycota</taxon>
        <taxon>Pezizomycotina</taxon>
        <taxon>Dothideomycetes</taxon>
        <taxon>Dothideomycetidae</taxon>
        <taxon>Mycosphaerellales</taxon>
        <taxon>Mycosphaerellaceae</taxon>
        <taxon>Lecanosticta</taxon>
    </lineage>
</organism>
<feature type="transmembrane region" description="Helical" evidence="8">
    <location>
        <begin position="390"/>
        <end position="408"/>
    </location>
</feature>
<keyword evidence="4 8" id="KW-0812">Transmembrane</keyword>
<evidence type="ECO:0000313" key="9">
    <source>
        <dbReference type="EMBL" id="CAK4034966.1"/>
    </source>
</evidence>
<feature type="transmembrane region" description="Helical" evidence="8">
    <location>
        <begin position="254"/>
        <end position="278"/>
    </location>
</feature>
<comment type="similarity">
    <text evidence="2 8">Belongs to the ZIP transporter (TC 2.A.5) family.</text>
</comment>
<dbReference type="InterPro" id="IPR003689">
    <property type="entry name" value="ZIP"/>
</dbReference>
<proteinExistence type="inferred from homology"/>
<keyword evidence="10" id="KW-1185">Reference proteome</keyword>
<keyword evidence="3 8" id="KW-0813">Transport</keyword>
<comment type="caution">
    <text evidence="9">The sequence shown here is derived from an EMBL/GenBank/DDBJ whole genome shotgun (WGS) entry which is preliminary data.</text>
</comment>